<dbReference type="RefSeq" id="WP_164268789.1">
    <property type="nucleotide sequence ID" value="NZ_JAAGMS010000001.1"/>
</dbReference>
<dbReference type="AlphaFoldDB" id="A0A7K3R2N9"/>
<comment type="caution">
    <text evidence="11">The sequence shown here is derived from an EMBL/GenBank/DDBJ whole genome shotgun (WGS) entry which is preliminary data.</text>
</comment>
<reference evidence="11 12" key="1">
    <citation type="submission" date="2020-01" db="EMBL/GenBank/DDBJ databases">
        <title>Insect and environment-associated Actinomycetes.</title>
        <authorList>
            <person name="Currrie C."/>
            <person name="Chevrette M."/>
            <person name="Carlson C."/>
            <person name="Stubbendieck R."/>
            <person name="Wendt-Pienkowski E."/>
        </authorList>
    </citation>
    <scope>NUCLEOTIDE SEQUENCE [LARGE SCALE GENOMIC DNA]</scope>
    <source>
        <strain evidence="11 12">SID7903</strain>
    </source>
</reference>
<evidence type="ECO:0000259" key="10">
    <source>
        <dbReference type="PROSITE" id="PS50929"/>
    </source>
</evidence>
<feature type="transmembrane region" description="Helical" evidence="8">
    <location>
        <begin position="260"/>
        <end position="293"/>
    </location>
</feature>
<feature type="domain" description="ABC transmembrane type-1" evidence="10">
    <location>
        <begin position="32"/>
        <end position="313"/>
    </location>
</feature>
<evidence type="ECO:0000313" key="12">
    <source>
        <dbReference type="Proteomes" id="UP000470951"/>
    </source>
</evidence>
<feature type="domain" description="ABC transporter" evidence="9">
    <location>
        <begin position="349"/>
        <end position="581"/>
    </location>
</feature>
<protein>
    <submittedName>
        <fullName evidence="11">ABC transporter ATP-binding protein</fullName>
    </submittedName>
</protein>
<evidence type="ECO:0000256" key="7">
    <source>
        <dbReference type="SAM" id="MobiDB-lite"/>
    </source>
</evidence>
<dbReference type="InterPro" id="IPR003439">
    <property type="entry name" value="ABC_transporter-like_ATP-bd"/>
</dbReference>
<dbReference type="GO" id="GO:0016887">
    <property type="term" value="F:ATP hydrolysis activity"/>
    <property type="evidence" value="ECO:0007669"/>
    <property type="project" value="InterPro"/>
</dbReference>
<dbReference type="GO" id="GO:0005886">
    <property type="term" value="C:plasma membrane"/>
    <property type="evidence" value="ECO:0007669"/>
    <property type="project" value="UniProtKB-SubCell"/>
</dbReference>
<dbReference type="GO" id="GO:0015421">
    <property type="term" value="F:ABC-type oligopeptide transporter activity"/>
    <property type="evidence" value="ECO:0007669"/>
    <property type="project" value="TreeGrafter"/>
</dbReference>
<keyword evidence="2 8" id="KW-0812">Transmembrane</keyword>
<dbReference type="InterPro" id="IPR027417">
    <property type="entry name" value="P-loop_NTPase"/>
</dbReference>
<evidence type="ECO:0000256" key="3">
    <source>
        <dbReference type="ARBA" id="ARBA00022741"/>
    </source>
</evidence>
<feature type="transmembrane region" description="Helical" evidence="8">
    <location>
        <begin position="71"/>
        <end position="92"/>
    </location>
</feature>
<dbReference type="EMBL" id="JAAGMS010000001">
    <property type="protein sequence ID" value="NEB96417.1"/>
    <property type="molecule type" value="Genomic_DNA"/>
</dbReference>
<evidence type="ECO:0000313" key="11">
    <source>
        <dbReference type="EMBL" id="NEB96417.1"/>
    </source>
</evidence>
<dbReference type="PANTHER" id="PTHR43394:SF1">
    <property type="entry name" value="ATP-BINDING CASSETTE SUB-FAMILY B MEMBER 10, MITOCHONDRIAL"/>
    <property type="match status" value="1"/>
</dbReference>
<keyword evidence="5 8" id="KW-1133">Transmembrane helix</keyword>
<dbReference type="InterPro" id="IPR025662">
    <property type="entry name" value="Sigma_54_int_dom_ATP-bd_1"/>
</dbReference>
<evidence type="ECO:0000256" key="6">
    <source>
        <dbReference type="ARBA" id="ARBA00023136"/>
    </source>
</evidence>
<gene>
    <name evidence="11" type="ORF">G3I58_00080</name>
</gene>
<dbReference type="InterPro" id="IPR017871">
    <property type="entry name" value="ABC_transporter-like_CS"/>
</dbReference>
<feature type="region of interest" description="Disordered" evidence="7">
    <location>
        <begin position="567"/>
        <end position="594"/>
    </location>
</feature>
<proteinExistence type="predicted"/>
<dbReference type="Pfam" id="PF00005">
    <property type="entry name" value="ABC_tran"/>
    <property type="match status" value="1"/>
</dbReference>
<dbReference type="Gene3D" id="1.20.1560.10">
    <property type="entry name" value="ABC transporter type 1, transmembrane domain"/>
    <property type="match status" value="1"/>
</dbReference>
<dbReference type="PROSITE" id="PS00675">
    <property type="entry name" value="SIGMA54_INTERACT_1"/>
    <property type="match status" value="1"/>
</dbReference>
<dbReference type="SUPFAM" id="SSF90123">
    <property type="entry name" value="ABC transporter transmembrane region"/>
    <property type="match status" value="1"/>
</dbReference>
<keyword evidence="6 8" id="KW-0472">Membrane</keyword>
<dbReference type="PROSITE" id="PS50929">
    <property type="entry name" value="ABC_TM1F"/>
    <property type="match status" value="1"/>
</dbReference>
<keyword evidence="4 11" id="KW-0067">ATP-binding</keyword>
<feature type="transmembrane region" description="Helical" evidence="8">
    <location>
        <begin position="155"/>
        <end position="179"/>
    </location>
</feature>
<evidence type="ECO:0000259" key="9">
    <source>
        <dbReference type="PROSITE" id="PS50893"/>
    </source>
</evidence>
<accession>A0A7K3R2N9</accession>
<dbReference type="SUPFAM" id="SSF52540">
    <property type="entry name" value="P-loop containing nucleoside triphosphate hydrolases"/>
    <property type="match status" value="1"/>
</dbReference>
<keyword evidence="3" id="KW-0547">Nucleotide-binding</keyword>
<dbReference type="GO" id="GO:0005524">
    <property type="term" value="F:ATP binding"/>
    <property type="evidence" value="ECO:0007669"/>
    <property type="project" value="UniProtKB-KW"/>
</dbReference>
<dbReference type="InterPro" id="IPR011527">
    <property type="entry name" value="ABC1_TM_dom"/>
</dbReference>
<dbReference type="InterPro" id="IPR003593">
    <property type="entry name" value="AAA+_ATPase"/>
</dbReference>
<sequence length="594" mass="62202">MAEPALLADLPDQRAVFRRAAPFLAGHRAALAATVLLNLAGAAAAVGVTASIGRVIDAAGGGDRPALVRRVLLLLLLVVGSGVLTWLARYWLVRTGEHLLASLREHATAAVGAAPLRFLEAHRGGELLRRLTGEINGLASFAAGTLPDLVTAATVLLLTVVMLALYSWPLTALLLVAFLPPALLTVRAFHHRAGPVYAEVASAEAAVAARFAESLPAQEQLRTSGSVPRWLERFTRDNARLRDAQSVEVRTELRLNRLTLIQAGCVAGLLVTSAAMVGRGTLSVGVAVVFVLASRDVLHRFEDLAGAIGDAREAQVRLARLLDLIRTAGRNAPATSVPTASVLPARGVLRLQDVRFGHRDAAPVVDGLTLTVRAGERLVVVGESGSGKSTLGKLLAGLYAPDSGTVRFAGQDLASVAPDVLRSGIVLVPQEVRLVDGTLGENLAMTAGRPDRAEVERTLALLGLTDWVDSLPHGLDTEVGAGTLSAGERQLVAVARAALTDPAVLILDEATAGIDRVTAGRIEEALSAAAGDRTLIVIAHRADTVARGRRLLTMPEGRLTDIVREAALGPGDRVTSRRRPSPGSASGSPRPRGR</sequence>
<dbReference type="Pfam" id="PF00664">
    <property type="entry name" value="ABC_membrane"/>
    <property type="match status" value="1"/>
</dbReference>
<dbReference type="InterPro" id="IPR039421">
    <property type="entry name" value="Type_1_exporter"/>
</dbReference>
<dbReference type="PROSITE" id="PS00211">
    <property type="entry name" value="ABC_TRANSPORTER_1"/>
    <property type="match status" value="1"/>
</dbReference>
<organism evidence="11 12">
    <name type="scientific">Streptomyces anulatus</name>
    <name type="common">Streptomyces chrysomallus</name>
    <dbReference type="NCBI Taxonomy" id="1892"/>
    <lineage>
        <taxon>Bacteria</taxon>
        <taxon>Bacillati</taxon>
        <taxon>Actinomycetota</taxon>
        <taxon>Actinomycetes</taxon>
        <taxon>Kitasatosporales</taxon>
        <taxon>Streptomycetaceae</taxon>
        <taxon>Streptomyces</taxon>
    </lineage>
</organism>
<dbReference type="Proteomes" id="UP000470951">
    <property type="component" value="Unassembled WGS sequence"/>
</dbReference>
<evidence type="ECO:0000256" key="2">
    <source>
        <dbReference type="ARBA" id="ARBA00022692"/>
    </source>
</evidence>
<feature type="transmembrane region" description="Helical" evidence="8">
    <location>
        <begin position="29"/>
        <end position="50"/>
    </location>
</feature>
<name>A0A7K3R2N9_STRAQ</name>
<dbReference type="PROSITE" id="PS50893">
    <property type="entry name" value="ABC_TRANSPORTER_2"/>
    <property type="match status" value="1"/>
</dbReference>
<feature type="compositionally biased region" description="Low complexity" evidence="7">
    <location>
        <begin position="581"/>
        <end position="594"/>
    </location>
</feature>
<dbReference type="SMART" id="SM00382">
    <property type="entry name" value="AAA"/>
    <property type="match status" value="1"/>
</dbReference>
<dbReference type="PANTHER" id="PTHR43394">
    <property type="entry name" value="ATP-DEPENDENT PERMEASE MDL1, MITOCHONDRIAL"/>
    <property type="match status" value="1"/>
</dbReference>
<dbReference type="Gene3D" id="3.40.50.300">
    <property type="entry name" value="P-loop containing nucleotide triphosphate hydrolases"/>
    <property type="match status" value="1"/>
</dbReference>
<evidence type="ECO:0000256" key="1">
    <source>
        <dbReference type="ARBA" id="ARBA00004651"/>
    </source>
</evidence>
<evidence type="ECO:0000256" key="8">
    <source>
        <dbReference type="SAM" id="Phobius"/>
    </source>
</evidence>
<comment type="subcellular location">
    <subcellularLocation>
        <location evidence="1">Cell membrane</location>
        <topology evidence="1">Multi-pass membrane protein</topology>
    </subcellularLocation>
</comment>
<evidence type="ECO:0000256" key="4">
    <source>
        <dbReference type="ARBA" id="ARBA00022840"/>
    </source>
</evidence>
<dbReference type="InterPro" id="IPR036640">
    <property type="entry name" value="ABC1_TM_sf"/>
</dbReference>
<evidence type="ECO:0000256" key="5">
    <source>
        <dbReference type="ARBA" id="ARBA00022989"/>
    </source>
</evidence>